<name>A0A1I0AT60_9GAMM</name>
<dbReference type="Pfam" id="PF04266">
    <property type="entry name" value="ASCH"/>
    <property type="match status" value="1"/>
</dbReference>
<sequence>MQNILISIKPNYINLIFQNKKKVELRRRIGKNFTVGAKLYLYATSPEKAIVGQACISKIDSYDLKEMNPELISSICKMGCITLEAFSLYFKNSPKCYLLSLTNIIQYEKRISLHQMKNVMLRPPQSFMYINTKIDELLQHEMLQ</sequence>
<organism evidence="2 3">
    <name type="scientific">Thorsellia anophelis DSM 18579</name>
    <dbReference type="NCBI Taxonomy" id="1123402"/>
    <lineage>
        <taxon>Bacteria</taxon>
        <taxon>Pseudomonadati</taxon>
        <taxon>Pseudomonadota</taxon>
        <taxon>Gammaproteobacteria</taxon>
        <taxon>Enterobacterales</taxon>
        <taxon>Thorselliaceae</taxon>
        <taxon>Thorsellia</taxon>
    </lineage>
</organism>
<dbReference type="Gene3D" id="2.30.130.30">
    <property type="entry name" value="Hypothetical protein"/>
    <property type="match status" value="1"/>
</dbReference>
<dbReference type="SUPFAM" id="SSF88697">
    <property type="entry name" value="PUA domain-like"/>
    <property type="match status" value="1"/>
</dbReference>
<keyword evidence="3" id="KW-1185">Reference proteome</keyword>
<dbReference type="OrthoDB" id="9800495at2"/>
<evidence type="ECO:0000313" key="3">
    <source>
        <dbReference type="Proteomes" id="UP000242642"/>
    </source>
</evidence>
<evidence type="ECO:0000313" key="2">
    <source>
        <dbReference type="EMBL" id="SES97525.1"/>
    </source>
</evidence>
<dbReference type="EMBL" id="FOHV01000006">
    <property type="protein sequence ID" value="SES97525.1"/>
    <property type="molecule type" value="Genomic_DNA"/>
</dbReference>
<gene>
    <name evidence="2" type="ORF">SAMN02583745_01051</name>
</gene>
<feature type="domain" description="ASCH" evidence="1">
    <location>
        <begin position="6"/>
        <end position="70"/>
    </location>
</feature>
<dbReference type="InterPro" id="IPR007374">
    <property type="entry name" value="ASCH_domain"/>
</dbReference>
<accession>A0A1I0AT60</accession>
<protein>
    <submittedName>
        <fullName evidence="2">Predicted transcriptional regulator, contains an HTH and PUA-like domains</fullName>
    </submittedName>
</protein>
<dbReference type="InterPro" id="IPR015947">
    <property type="entry name" value="PUA-like_sf"/>
</dbReference>
<proteinExistence type="predicted"/>
<dbReference type="RefSeq" id="WP_093318370.1">
    <property type="nucleotide sequence ID" value="NZ_FOHV01000006.1"/>
</dbReference>
<reference evidence="3" key="1">
    <citation type="submission" date="2016-10" db="EMBL/GenBank/DDBJ databases">
        <authorList>
            <person name="Varghese N."/>
            <person name="Submissions S."/>
        </authorList>
    </citation>
    <scope>NUCLEOTIDE SEQUENCE [LARGE SCALE GENOMIC DNA]</scope>
    <source>
        <strain evidence="3">DSM 18579</strain>
    </source>
</reference>
<dbReference type="Proteomes" id="UP000242642">
    <property type="component" value="Unassembled WGS sequence"/>
</dbReference>
<evidence type="ECO:0000259" key="1">
    <source>
        <dbReference type="Pfam" id="PF04266"/>
    </source>
</evidence>
<dbReference type="STRING" id="1123402.SAMN02583745_01051"/>
<dbReference type="AlphaFoldDB" id="A0A1I0AT60"/>